<dbReference type="InterPro" id="IPR019734">
    <property type="entry name" value="TPR_rpt"/>
</dbReference>
<reference evidence="2" key="1">
    <citation type="journal article" date="2019" name="Int. J. Syst. Evol. Microbiol.">
        <title>The Global Catalogue of Microorganisms (GCM) 10K type strain sequencing project: providing services to taxonomists for standard genome sequencing and annotation.</title>
        <authorList>
            <consortium name="The Broad Institute Genomics Platform"/>
            <consortium name="The Broad Institute Genome Sequencing Center for Infectious Disease"/>
            <person name="Wu L."/>
            <person name="Ma J."/>
        </authorList>
    </citation>
    <scope>NUCLEOTIDE SEQUENCE [LARGE SCALE GENOMIC DNA]</scope>
    <source>
        <strain evidence="2">JCM 31486</strain>
    </source>
</reference>
<organism evidence="1 2">
    <name type="scientific">Kibdelosporangium lantanae</name>
    <dbReference type="NCBI Taxonomy" id="1497396"/>
    <lineage>
        <taxon>Bacteria</taxon>
        <taxon>Bacillati</taxon>
        <taxon>Actinomycetota</taxon>
        <taxon>Actinomycetes</taxon>
        <taxon>Pseudonocardiales</taxon>
        <taxon>Pseudonocardiaceae</taxon>
        <taxon>Kibdelosporangium</taxon>
    </lineage>
</organism>
<protein>
    <submittedName>
        <fullName evidence="1">Tetratricopeptide repeat protein</fullName>
    </submittedName>
</protein>
<keyword evidence="2" id="KW-1185">Reference proteome</keyword>
<dbReference type="InterPro" id="IPR011990">
    <property type="entry name" value="TPR-like_helical_dom_sf"/>
</dbReference>
<dbReference type="Pfam" id="PF13181">
    <property type="entry name" value="TPR_8"/>
    <property type="match status" value="1"/>
</dbReference>
<sequence length="126" mass="14100">CHARLGDQDRARAYCESALNLCRQHDDLYGQADNLDALGAIATHTHQHAEAARNYEQAFALWSTIDNTYRQADTLANLGRAQASLGHHEKAHTSWRQAIDLYRLQNRDTEADQTERLLADNASALG</sequence>
<evidence type="ECO:0000313" key="1">
    <source>
        <dbReference type="EMBL" id="MFD1048173.1"/>
    </source>
</evidence>
<dbReference type="Gene3D" id="1.25.40.10">
    <property type="entry name" value="Tetratricopeptide repeat domain"/>
    <property type="match status" value="1"/>
</dbReference>
<accession>A0ABW3MBY1</accession>
<gene>
    <name evidence="1" type="ORF">ACFQ1S_22850</name>
</gene>
<dbReference type="SUPFAM" id="SSF48452">
    <property type="entry name" value="TPR-like"/>
    <property type="match status" value="1"/>
</dbReference>
<name>A0ABW3MBY1_9PSEU</name>
<proteinExistence type="predicted"/>
<dbReference type="Pfam" id="PF13424">
    <property type="entry name" value="TPR_12"/>
    <property type="match status" value="1"/>
</dbReference>
<feature type="non-terminal residue" evidence="1">
    <location>
        <position position="1"/>
    </location>
</feature>
<comment type="caution">
    <text evidence="1">The sequence shown here is derived from an EMBL/GenBank/DDBJ whole genome shotgun (WGS) entry which is preliminary data.</text>
</comment>
<dbReference type="Proteomes" id="UP001597045">
    <property type="component" value="Unassembled WGS sequence"/>
</dbReference>
<evidence type="ECO:0000313" key="2">
    <source>
        <dbReference type="Proteomes" id="UP001597045"/>
    </source>
</evidence>
<dbReference type="EMBL" id="JBHTIS010001442">
    <property type="protein sequence ID" value="MFD1048173.1"/>
    <property type="molecule type" value="Genomic_DNA"/>
</dbReference>